<keyword evidence="4" id="KW-1185">Reference proteome</keyword>
<feature type="domain" description="Cupin type-2" evidence="2">
    <location>
        <begin position="43"/>
        <end position="112"/>
    </location>
</feature>
<accession>A0ABR5N6E7</accession>
<dbReference type="EMBL" id="LJJB01000010">
    <property type="protein sequence ID" value="KQL46181.1"/>
    <property type="molecule type" value="Genomic_DNA"/>
</dbReference>
<dbReference type="RefSeq" id="WP_055745260.1">
    <property type="nucleotide sequence ID" value="NZ_LJJB01000010.1"/>
</dbReference>
<evidence type="ECO:0000256" key="1">
    <source>
        <dbReference type="ARBA" id="ARBA00022723"/>
    </source>
</evidence>
<dbReference type="PANTHER" id="PTHR35848">
    <property type="entry name" value="OXALATE-BINDING PROTEIN"/>
    <property type="match status" value="1"/>
</dbReference>
<dbReference type="InterPro" id="IPR013096">
    <property type="entry name" value="Cupin_2"/>
</dbReference>
<keyword evidence="3" id="KW-0413">Isomerase</keyword>
<reference evidence="3 4" key="1">
    <citation type="submission" date="2015-09" db="EMBL/GenBank/DDBJ databases">
        <title>Genome sequencing project for genomic taxonomy and phylogenomics of Bacillus-like bacteria.</title>
        <authorList>
            <person name="Liu B."/>
            <person name="Wang J."/>
            <person name="Zhu Y."/>
            <person name="Liu G."/>
            <person name="Chen Q."/>
            <person name="Chen Z."/>
            <person name="Lan J."/>
            <person name="Che J."/>
            <person name="Ge C."/>
            <person name="Shi H."/>
            <person name="Pan Z."/>
            <person name="Liu X."/>
        </authorList>
    </citation>
    <scope>NUCLEOTIDE SEQUENCE [LARGE SCALE GENOMIC DNA]</scope>
    <source>
        <strain evidence="3 4">DSM 8552</strain>
    </source>
</reference>
<dbReference type="PANTHER" id="PTHR35848:SF6">
    <property type="entry name" value="CUPIN TYPE-2 DOMAIN-CONTAINING PROTEIN"/>
    <property type="match status" value="1"/>
</dbReference>
<gene>
    <name evidence="3" type="ORF">AN963_14495</name>
</gene>
<dbReference type="InterPro" id="IPR011051">
    <property type="entry name" value="RmlC_Cupin_sf"/>
</dbReference>
<dbReference type="CDD" id="cd02224">
    <property type="entry name" value="cupin_SPO2919-like"/>
    <property type="match status" value="1"/>
</dbReference>
<evidence type="ECO:0000313" key="3">
    <source>
        <dbReference type="EMBL" id="KQL46181.1"/>
    </source>
</evidence>
<keyword evidence="1" id="KW-0479">Metal-binding</keyword>
<proteinExistence type="predicted"/>
<name>A0ABR5N6E7_BRECH</name>
<evidence type="ECO:0000313" key="4">
    <source>
        <dbReference type="Proteomes" id="UP000051063"/>
    </source>
</evidence>
<evidence type="ECO:0000259" key="2">
    <source>
        <dbReference type="Pfam" id="PF07883"/>
    </source>
</evidence>
<dbReference type="InterPro" id="IPR051610">
    <property type="entry name" value="GPI/OXD"/>
</dbReference>
<comment type="caution">
    <text evidence="3">The sequence shown here is derived from an EMBL/GenBank/DDBJ whole genome shotgun (WGS) entry which is preliminary data.</text>
</comment>
<dbReference type="GO" id="GO:0016853">
    <property type="term" value="F:isomerase activity"/>
    <property type="evidence" value="ECO:0007669"/>
    <property type="project" value="UniProtKB-KW"/>
</dbReference>
<dbReference type="Proteomes" id="UP000051063">
    <property type="component" value="Unassembled WGS sequence"/>
</dbReference>
<dbReference type="InterPro" id="IPR014710">
    <property type="entry name" value="RmlC-like_jellyroll"/>
</dbReference>
<dbReference type="Pfam" id="PF07883">
    <property type="entry name" value="Cupin_2"/>
    <property type="match status" value="1"/>
</dbReference>
<sequence length="152" mass="16829">MTKPLTLSSIPTEFVEADDWGKMTTLFLGAAAGSEKLYANIDKVQPGAKSVKYHSHSLQEEFFFILAGTGTLRLNGEEYHVTKGSFVAKPAGKNIAHQFINTGTDVLEILDVGMKVEGDVAYYPDEDVYYIRGKKAFKGTDSLEDWDSEPNR</sequence>
<protein>
    <submittedName>
        <fullName evidence="3">Mannose-6-phosphate isomerase</fullName>
    </submittedName>
</protein>
<organism evidence="3 4">
    <name type="scientific">Brevibacillus choshinensis</name>
    <dbReference type="NCBI Taxonomy" id="54911"/>
    <lineage>
        <taxon>Bacteria</taxon>
        <taxon>Bacillati</taxon>
        <taxon>Bacillota</taxon>
        <taxon>Bacilli</taxon>
        <taxon>Bacillales</taxon>
        <taxon>Paenibacillaceae</taxon>
        <taxon>Brevibacillus</taxon>
    </lineage>
</organism>
<dbReference type="SUPFAM" id="SSF51182">
    <property type="entry name" value="RmlC-like cupins"/>
    <property type="match status" value="1"/>
</dbReference>
<dbReference type="Gene3D" id="2.60.120.10">
    <property type="entry name" value="Jelly Rolls"/>
    <property type="match status" value="1"/>
</dbReference>